<protein>
    <submittedName>
        <fullName evidence="2">Glycosyltransferase</fullName>
    </submittedName>
</protein>
<dbReference type="PANTHER" id="PTHR21015">
    <property type="entry name" value="UDP-N-ACETYLGLUCOSAMINE--N-ACETYLMURAMYL-(PENTAPEPTIDE) PYROPHOSPHORYL-UNDECAPRENOL N-ACETYLGLUCOSAMINE TRANSFERASE 1"/>
    <property type="match status" value="1"/>
</dbReference>
<dbReference type="CDD" id="cd03784">
    <property type="entry name" value="GT1_Gtf-like"/>
    <property type="match status" value="1"/>
</dbReference>
<evidence type="ECO:0000259" key="1">
    <source>
        <dbReference type="Pfam" id="PF06722"/>
    </source>
</evidence>
<dbReference type="GO" id="GO:0016758">
    <property type="term" value="F:hexosyltransferase activity"/>
    <property type="evidence" value="ECO:0007669"/>
    <property type="project" value="UniProtKB-ARBA"/>
</dbReference>
<evidence type="ECO:0000313" key="3">
    <source>
        <dbReference type="Proteomes" id="UP000290204"/>
    </source>
</evidence>
<dbReference type="SUPFAM" id="SSF53756">
    <property type="entry name" value="UDP-Glycosyltransferase/glycogen phosphorylase"/>
    <property type="match status" value="1"/>
</dbReference>
<dbReference type="Pfam" id="PF06722">
    <property type="entry name" value="EryCIII-like_C"/>
    <property type="match status" value="1"/>
</dbReference>
<name>A0A4Q1CJ62_9BACT</name>
<dbReference type="InterPro" id="IPR010610">
    <property type="entry name" value="EryCIII-like_C"/>
</dbReference>
<keyword evidence="2" id="KW-0808">Transferase</keyword>
<gene>
    <name evidence="2" type="ORF">ESA94_09005</name>
</gene>
<dbReference type="RefSeq" id="WP_129130554.1">
    <property type="nucleotide sequence ID" value="NZ_SDHW01000002.1"/>
</dbReference>
<dbReference type="OrthoDB" id="6620093at2"/>
<comment type="caution">
    <text evidence="2">The sequence shown here is derived from an EMBL/GenBank/DDBJ whole genome shotgun (WGS) entry which is preliminary data.</text>
</comment>
<dbReference type="EMBL" id="SDHW01000002">
    <property type="protein sequence ID" value="RXK60593.1"/>
    <property type="molecule type" value="Genomic_DNA"/>
</dbReference>
<dbReference type="AlphaFoldDB" id="A0A4Q1CJ62"/>
<keyword evidence="3" id="KW-1185">Reference proteome</keyword>
<dbReference type="InterPro" id="IPR002213">
    <property type="entry name" value="UDP_glucos_trans"/>
</dbReference>
<reference evidence="2 3" key="1">
    <citation type="submission" date="2019-01" db="EMBL/GenBank/DDBJ databases">
        <title>Lacibacter sp. strain TTM-7.</title>
        <authorList>
            <person name="Chen W.-M."/>
        </authorList>
    </citation>
    <scope>NUCLEOTIDE SEQUENCE [LARGE SCALE GENOMIC DNA]</scope>
    <source>
        <strain evidence="2 3">TTM-7</strain>
    </source>
</reference>
<dbReference type="Proteomes" id="UP000290204">
    <property type="component" value="Unassembled WGS sequence"/>
</dbReference>
<dbReference type="Gene3D" id="3.40.50.2000">
    <property type="entry name" value="Glycogen Phosphorylase B"/>
    <property type="match status" value="2"/>
</dbReference>
<evidence type="ECO:0000313" key="2">
    <source>
        <dbReference type="EMBL" id="RXK60593.1"/>
    </source>
</evidence>
<proteinExistence type="predicted"/>
<dbReference type="PANTHER" id="PTHR21015:SF22">
    <property type="entry name" value="GLYCOSYLTRANSFERASE"/>
    <property type="match status" value="1"/>
</dbReference>
<feature type="domain" description="Erythromycin biosynthesis protein CIII-like C-terminal" evidence="1">
    <location>
        <begin position="294"/>
        <end position="428"/>
    </location>
</feature>
<accession>A0A4Q1CJ62</accession>
<organism evidence="2 3">
    <name type="scientific">Lacibacter luteus</name>
    <dbReference type="NCBI Taxonomy" id="2508719"/>
    <lineage>
        <taxon>Bacteria</taxon>
        <taxon>Pseudomonadati</taxon>
        <taxon>Bacteroidota</taxon>
        <taxon>Chitinophagia</taxon>
        <taxon>Chitinophagales</taxon>
        <taxon>Chitinophagaceae</taxon>
        <taxon>Lacibacter</taxon>
    </lineage>
</organism>
<sequence length="444" mass="50489">MHTEQAHAKKILFACVPGDGHFNPLTGLAKHLQQTGYDVRWYTSNLYKKKLDRMQIPHYDFVQAKDIPAEKIDELFPERSKIKNPIKKLNFDLEHYFIRRGPEYYADIRNIQKEFDFDLLIADVAFTGIPFVKDLLQKPVISIGVFPLTETSKDLPPSGLGMEPSYTLFGKVKQAALRFAAHKILFGKVNSFAHKLFKQYAVKTKGEFIFDIMAVKSDYLLQSGTPGFEYRRSDLSERVRYIGSLLPYRSSTANNSQWYDARLSKYEKVVVLTQGTVERDVNKLLVPALEAFKNSDVLVICTTGGSQTEQLRKQYPQQNIIIEDFISFDDVMPYADAYITNGGYGGVMLGIEHRLPMVVAGINEGKNEICARIGYFKYGVNLKTETPTAEQLRKAVNEVLRNAEYKQNIEQLGEEFAQYNPNELTAKYVQELIGAAITSVQVRA</sequence>
<dbReference type="GO" id="GO:0008194">
    <property type="term" value="F:UDP-glycosyltransferase activity"/>
    <property type="evidence" value="ECO:0007669"/>
    <property type="project" value="InterPro"/>
</dbReference>